<dbReference type="Pfam" id="PF01497">
    <property type="entry name" value="Peripla_BP_2"/>
    <property type="match status" value="1"/>
</dbReference>
<dbReference type="Gene3D" id="1.20.58.2180">
    <property type="match status" value="1"/>
</dbReference>
<protein>
    <submittedName>
        <fullName evidence="5">Oligopeptide ABC transporter, oligopeptide-binding protein</fullName>
    </submittedName>
</protein>
<dbReference type="SUPFAM" id="SSF53807">
    <property type="entry name" value="Helical backbone' metal receptor"/>
    <property type="match status" value="1"/>
</dbReference>
<evidence type="ECO:0000256" key="1">
    <source>
        <dbReference type="ARBA" id="ARBA00008814"/>
    </source>
</evidence>
<dbReference type="InterPro" id="IPR002491">
    <property type="entry name" value="ABC_transptr_periplasmic_BD"/>
</dbReference>
<comment type="similarity">
    <text evidence="1">Belongs to the bacterial solute-binding protein 8 family.</text>
</comment>
<dbReference type="EMBL" id="ALNK01000020">
    <property type="protein sequence ID" value="EJU22704.1"/>
    <property type="molecule type" value="Genomic_DNA"/>
</dbReference>
<dbReference type="PATRIC" id="fig|796941.3.peg.1125"/>
<comment type="caution">
    <text evidence="5">The sequence shown here is derived from an EMBL/GenBank/DDBJ whole genome shotgun (WGS) entry which is preliminary data.</text>
</comment>
<proteinExistence type="inferred from homology"/>
<dbReference type="InterPro" id="IPR050902">
    <property type="entry name" value="ABC_Transporter_SBP"/>
</dbReference>
<gene>
    <name evidence="5" type="ORF">HMPREF1143_1444</name>
</gene>
<name>J5UI50_9FIRM</name>
<evidence type="ECO:0000256" key="2">
    <source>
        <dbReference type="SAM" id="MobiDB-lite"/>
    </source>
</evidence>
<feature type="region of interest" description="Disordered" evidence="2">
    <location>
        <begin position="24"/>
        <end position="49"/>
    </location>
</feature>
<feature type="signal peptide" evidence="3">
    <location>
        <begin position="1"/>
        <end position="20"/>
    </location>
</feature>
<feature type="chain" id="PRO_5038431189" evidence="3">
    <location>
        <begin position="21"/>
        <end position="362"/>
    </location>
</feature>
<dbReference type="PROSITE" id="PS51257">
    <property type="entry name" value="PROKAR_LIPOPROTEIN"/>
    <property type="match status" value="1"/>
</dbReference>
<accession>J5UI50</accession>
<feature type="domain" description="Fe/B12 periplasmic-binding" evidence="4">
    <location>
        <begin position="69"/>
        <end position="333"/>
    </location>
</feature>
<dbReference type="PROSITE" id="PS50983">
    <property type="entry name" value="FE_B12_PBP"/>
    <property type="match status" value="1"/>
</dbReference>
<evidence type="ECO:0000256" key="3">
    <source>
        <dbReference type="SAM" id="SignalP"/>
    </source>
</evidence>
<evidence type="ECO:0000259" key="4">
    <source>
        <dbReference type="PROSITE" id="PS50983"/>
    </source>
</evidence>
<dbReference type="RefSeq" id="WP_009530948.1">
    <property type="nucleotide sequence ID" value="NZ_ALNK01000020.1"/>
</dbReference>
<dbReference type="AlphaFoldDB" id="J5UI50"/>
<keyword evidence="6" id="KW-1185">Reference proteome</keyword>
<evidence type="ECO:0000313" key="6">
    <source>
        <dbReference type="Proteomes" id="UP000005244"/>
    </source>
</evidence>
<organism evidence="5 6">
    <name type="scientific">Peptoanaerobacter stomatis</name>
    <dbReference type="NCBI Taxonomy" id="796937"/>
    <lineage>
        <taxon>Bacteria</taxon>
        <taxon>Bacillati</taxon>
        <taxon>Bacillota</taxon>
        <taxon>Clostridia</taxon>
        <taxon>Peptostreptococcales</taxon>
        <taxon>Filifactoraceae</taxon>
        <taxon>Peptoanaerobacter</taxon>
    </lineage>
</organism>
<dbReference type="Gene3D" id="3.40.50.1980">
    <property type="entry name" value="Nitrogenase molybdenum iron protein domain"/>
    <property type="match status" value="2"/>
</dbReference>
<keyword evidence="3" id="KW-0732">Signal</keyword>
<evidence type="ECO:0000313" key="5">
    <source>
        <dbReference type="EMBL" id="EJU22704.1"/>
    </source>
</evidence>
<sequence>MKRIISIILSFVLSVTLLSACGQSNNNNNSNTAPTKTEKTTQANDGTKETRTVTDMAGRTIELPKEINKIGTLGAVGVLNAFVELMGDGDKICNQMSAGFTKNDQWKMQYEFAPQIAQGPLFETGNRELLIENIISAKPDVCVTMTKETAEMLEKNNIACVYLEWKDVNDVKNAVNLMGEVLNKQDVAEKYIAYFDEKISQATDLIKDLKEEDKKTVLYGNPIEFTQPHVIAEWWIEQAGGLSVTNDGRKDGKLEYTMEDLLKWNPQVMIVGNKKQIKEMKENNNYAGITAVKNGDMHVIPTVAHVWGNRTVEQPLTILWTMYHLYPELMQRETLEQEIKKFYKDFFKYEMSDEQISEIIDR</sequence>
<feature type="compositionally biased region" description="Polar residues" evidence="2">
    <location>
        <begin position="32"/>
        <end position="45"/>
    </location>
</feature>
<reference evidence="5 6" key="1">
    <citation type="submission" date="2012-07" db="EMBL/GenBank/DDBJ databases">
        <authorList>
            <person name="Durkin A.S."/>
            <person name="McCorrison J."/>
            <person name="Torralba M."/>
            <person name="Gillis M."/>
            <person name="Methe B."/>
            <person name="Sutton G."/>
            <person name="Nelson K.E."/>
        </authorList>
    </citation>
    <scope>NUCLEOTIDE SEQUENCE [LARGE SCALE GENOMIC DNA]</scope>
    <source>
        <strain evidence="5 6">OBRC8</strain>
    </source>
</reference>
<dbReference type="Proteomes" id="UP000005244">
    <property type="component" value="Unassembled WGS sequence"/>
</dbReference>
<dbReference type="PANTHER" id="PTHR30535">
    <property type="entry name" value="VITAMIN B12-BINDING PROTEIN"/>
    <property type="match status" value="1"/>
</dbReference>
<dbReference type="PANTHER" id="PTHR30535:SF34">
    <property type="entry name" value="MOLYBDATE-BINDING PROTEIN MOLA"/>
    <property type="match status" value="1"/>
</dbReference>